<name>A0A8S0TR51_OLEEU</name>
<dbReference type="PANTHER" id="PTHR31696">
    <property type="entry name" value="PROTEIN MIZU-KUSSEI 1"/>
    <property type="match status" value="1"/>
</dbReference>
<proteinExistence type="predicted"/>
<protein>
    <recommendedName>
        <fullName evidence="3">Protein MIZU-KUSSEI 1</fullName>
    </recommendedName>
</protein>
<dbReference type="Pfam" id="PF04759">
    <property type="entry name" value="DUF617"/>
    <property type="match status" value="1"/>
</dbReference>
<dbReference type="GO" id="GO:0010274">
    <property type="term" value="P:hydrotropism"/>
    <property type="evidence" value="ECO:0007669"/>
    <property type="project" value="InterPro"/>
</dbReference>
<dbReference type="NCBIfam" id="TIGR01570">
    <property type="entry name" value="A_thal_3588"/>
    <property type="match status" value="1"/>
</dbReference>
<gene>
    <name evidence="1" type="ORF">OLEA9_A111304</name>
</gene>
<dbReference type="OrthoDB" id="672310at2759"/>
<sequence>MPTVRSCPFHQMENPALLSFLKRTTHSGGKKPKSGSGGGLLRKFKLLPMLTTGCKMVTHLGSQRKPLLTDGATTGTLFGYRKGRIILAIQEDPHRMPIFVIELPILTTAFRKEMASDILRIALETEMKTHKKKVLEEFVWAVYCNGRKIGYSIRRKNMTDDELHVMQLLRRVSVGAGVLPSPWEEEKTAADREMTYMRARFDRVVGSKDSESFYMINPDGALGQELSIFFVRKY</sequence>
<evidence type="ECO:0000313" key="2">
    <source>
        <dbReference type="Proteomes" id="UP000594638"/>
    </source>
</evidence>
<comment type="caution">
    <text evidence="1">The sequence shown here is derived from an EMBL/GenBank/DDBJ whole genome shotgun (WGS) entry which is preliminary data.</text>
</comment>
<accession>A0A8S0TR51</accession>
<dbReference type="Gramene" id="OE9A111304T1">
    <property type="protein sequence ID" value="OE9A111304C1"/>
    <property type="gene ID" value="OE9A111304"/>
</dbReference>
<reference evidence="1 2" key="1">
    <citation type="submission" date="2019-12" db="EMBL/GenBank/DDBJ databases">
        <authorList>
            <person name="Alioto T."/>
            <person name="Alioto T."/>
            <person name="Gomez Garrido J."/>
        </authorList>
    </citation>
    <scope>NUCLEOTIDE SEQUENCE [LARGE SCALE GENOMIC DNA]</scope>
</reference>
<dbReference type="Proteomes" id="UP000594638">
    <property type="component" value="Unassembled WGS sequence"/>
</dbReference>
<dbReference type="InterPro" id="IPR006460">
    <property type="entry name" value="MIZ1-like_pln"/>
</dbReference>
<dbReference type="AlphaFoldDB" id="A0A8S0TR51"/>
<dbReference type="PANTHER" id="PTHR31696:SF3">
    <property type="entry name" value="OS09G0463600 PROTEIN"/>
    <property type="match status" value="1"/>
</dbReference>
<evidence type="ECO:0000313" key="1">
    <source>
        <dbReference type="EMBL" id="CAA3008496.1"/>
    </source>
</evidence>
<dbReference type="EMBL" id="CACTIH010007299">
    <property type="protein sequence ID" value="CAA3008496.1"/>
    <property type="molecule type" value="Genomic_DNA"/>
</dbReference>
<keyword evidence="2" id="KW-1185">Reference proteome</keyword>
<evidence type="ECO:0008006" key="3">
    <source>
        <dbReference type="Google" id="ProtNLM"/>
    </source>
</evidence>
<organism evidence="1 2">
    <name type="scientific">Olea europaea subsp. europaea</name>
    <dbReference type="NCBI Taxonomy" id="158383"/>
    <lineage>
        <taxon>Eukaryota</taxon>
        <taxon>Viridiplantae</taxon>
        <taxon>Streptophyta</taxon>
        <taxon>Embryophyta</taxon>
        <taxon>Tracheophyta</taxon>
        <taxon>Spermatophyta</taxon>
        <taxon>Magnoliopsida</taxon>
        <taxon>eudicotyledons</taxon>
        <taxon>Gunneridae</taxon>
        <taxon>Pentapetalae</taxon>
        <taxon>asterids</taxon>
        <taxon>lamiids</taxon>
        <taxon>Lamiales</taxon>
        <taxon>Oleaceae</taxon>
        <taxon>Oleeae</taxon>
        <taxon>Olea</taxon>
    </lineage>
</organism>